<accession>A0AAJ6P441</accession>
<dbReference type="RefSeq" id="WP_032866642.1">
    <property type="nucleotide sequence ID" value="NZ_CP085083.1"/>
</dbReference>
<dbReference type="AlphaFoldDB" id="A0AAJ6P441"/>
<dbReference type="Proteomes" id="UP001199528">
    <property type="component" value="Chromosome"/>
</dbReference>
<sequence>MSDNSTKWLCVGGVLSGEWRDQQKDAFDVDPDDLDTHSYEPMRLSNPATKQEQYFFVYTELKEEAYERAINFALYKNQ</sequence>
<reference evidence="1" key="2">
    <citation type="submission" date="2023-02" db="EMBL/GenBank/DDBJ databases">
        <authorList>
            <person name="Huang Y."/>
            <person name="Zhang Y."/>
            <person name="Zhang T."/>
            <person name="Wang J."/>
        </authorList>
    </citation>
    <scope>NUCLEOTIDE SEQUENCE</scope>
    <source>
        <strain evidence="1">KJ-1</strain>
    </source>
</reference>
<dbReference type="EMBL" id="CP085083">
    <property type="protein sequence ID" value="WDZ49990.1"/>
    <property type="molecule type" value="Genomic_DNA"/>
</dbReference>
<organism evidence="1 2">
    <name type="scientific">Acinetobacter vivianii</name>
    <dbReference type="NCBI Taxonomy" id="1776742"/>
    <lineage>
        <taxon>Bacteria</taxon>
        <taxon>Pseudomonadati</taxon>
        <taxon>Pseudomonadota</taxon>
        <taxon>Gammaproteobacteria</taxon>
        <taxon>Moraxellales</taxon>
        <taxon>Moraxellaceae</taxon>
        <taxon>Acinetobacter</taxon>
    </lineage>
</organism>
<protein>
    <submittedName>
        <fullName evidence="1">Uncharacterized protein</fullName>
    </submittedName>
</protein>
<proteinExistence type="predicted"/>
<dbReference type="KEGG" id="aviv:LF296_11690"/>
<gene>
    <name evidence="1" type="ORF">LF296_11690</name>
</gene>
<evidence type="ECO:0000313" key="1">
    <source>
        <dbReference type="EMBL" id="WDZ49990.1"/>
    </source>
</evidence>
<name>A0AAJ6P441_9GAMM</name>
<reference evidence="1" key="1">
    <citation type="journal article" date="2022" name="Front Environ Sci">
        <title>Complete genome sequence analysis of a novel alkane-degrading bacterial strain, Acinetobacter vivianii KJ-1, and its diesel degradation ability.</title>
        <authorList>
            <person name="Zhang Y."/>
            <person name="Song F."/>
            <person name="Wang J."/>
            <person name="Zhao Q."/>
            <person name="Zheng L."/>
            <person name="Wang Z."/>
            <person name="Zhang X."/>
            <person name="Gao Y."/>
            <person name="Chen G."/>
            <person name="Huang Y."/>
        </authorList>
    </citation>
    <scope>NUCLEOTIDE SEQUENCE</scope>
    <source>
        <strain evidence="1">KJ-1</strain>
    </source>
</reference>
<evidence type="ECO:0000313" key="2">
    <source>
        <dbReference type="Proteomes" id="UP001199528"/>
    </source>
</evidence>